<dbReference type="RefSeq" id="XP_001803426.1">
    <property type="nucleotide sequence ID" value="XM_001803374.1"/>
</dbReference>
<gene>
    <name evidence="2" type="ORF">SNOG_13215</name>
</gene>
<protein>
    <submittedName>
        <fullName evidence="2">Uncharacterized protein</fullName>
    </submittedName>
</protein>
<dbReference type="Proteomes" id="UP000001055">
    <property type="component" value="Unassembled WGS sequence"/>
</dbReference>
<reference evidence="3" key="1">
    <citation type="journal article" date="2007" name="Plant Cell">
        <title>Dothideomycete-plant interactions illuminated by genome sequencing and EST analysis of the wheat pathogen Stagonospora nodorum.</title>
        <authorList>
            <person name="Hane J.K."/>
            <person name="Lowe R.G."/>
            <person name="Solomon P.S."/>
            <person name="Tan K.C."/>
            <person name="Schoch C.L."/>
            <person name="Spatafora J.W."/>
            <person name="Crous P.W."/>
            <person name="Kodira C."/>
            <person name="Birren B.W."/>
            <person name="Galagan J.E."/>
            <person name="Torriani S.F."/>
            <person name="McDonald B.A."/>
            <person name="Oliver R.P."/>
        </authorList>
    </citation>
    <scope>NUCLEOTIDE SEQUENCE [LARGE SCALE GENOMIC DNA]</scope>
    <source>
        <strain evidence="3">SN15 / ATCC MYA-4574 / FGSC 10173</strain>
    </source>
</reference>
<evidence type="ECO:0000313" key="2">
    <source>
        <dbReference type="EMBL" id="EAT79542.1"/>
    </source>
</evidence>
<proteinExistence type="predicted"/>
<sequence length="159" mass="17798">MDKSCSRRYVLEFEAVPFKDPTASTPRVRHPYKRPVRFLFFTAHGTQAGIKLTEAPPRRVGSSISKLVVLCGVSDAVSGAFGKFLNMVDPSLLVRQHSPNHRRHRCSGSGEESGDPEGLGAQTRIRRSGVEARIDIFHRAYRVEFVTIPFQVPVHRVES</sequence>
<dbReference type="InParanoid" id="Q0U4U9"/>
<accession>Q0U4U9</accession>
<name>Q0U4U9_PHANO</name>
<dbReference type="HOGENOM" id="CLU_1661422_0_0_1"/>
<dbReference type="KEGG" id="pno:SNOG_13215"/>
<evidence type="ECO:0000256" key="1">
    <source>
        <dbReference type="SAM" id="MobiDB-lite"/>
    </source>
</evidence>
<organism evidence="2 3">
    <name type="scientific">Phaeosphaeria nodorum (strain SN15 / ATCC MYA-4574 / FGSC 10173)</name>
    <name type="common">Glume blotch fungus</name>
    <name type="synonym">Parastagonospora nodorum</name>
    <dbReference type="NCBI Taxonomy" id="321614"/>
    <lineage>
        <taxon>Eukaryota</taxon>
        <taxon>Fungi</taxon>
        <taxon>Dikarya</taxon>
        <taxon>Ascomycota</taxon>
        <taxon>Pezizomycotina</taxon>
        <taxon>Dothideomycetes</taxon>
        <taxon>Pleosporomycetidae</taxon>
        <taxon>Pleosporales</taxon>
        <taxon>Pleosporineae</taxon>
        <taxon>Phaeosphaeriaceae</taxon>
        <taxon>Parastagonospora</taxon>
    </lineage>
</organism>
<feature type="region of interest" description="Disordered" evidence="1">
    <location>
        <begin position="96"/>
        <end position="124"/>
    </location>
</feature>
<dbReference type="EMBL" id="CH445349">
    <property type="protein sequence ID" value="EAT79542.1"/>
    <property type="molecule type" value="Genomic_DNA"/>
</dbReference>
<evidence type="ECO:0000313" key="3">
    <source>
        <dbReference type="Proteomes" id="UP000001055"/>
    </source>
</evidence>
<dbReference type="GeneID" id="5980341"/>
<dbReference type="AlphaFoldDB" id="Q0U4U9"/>